<feature type="compositionally biased region" description="Basic and acidic residues" evidence="3">
    <location>
        <begin position="205"/>
        <end position="243"/>
    </location>
</feature>
<proteinExistence type="inferred from homology"/>
<dbReference type="Gene3D" id="2.60.40.790">
    <property type="match status" value="1"/>
</dbReference>
<keyword evidence="4" id="KW-0472">Membrane</keyword>
<feature type="compositionally biased region" description="Basic and acidic residues" evidence="3">
    <location>
        <begin position="118"/>
        <end position="153"/>
    </location>
</feature>
<accession>W9QIA9</accession>
<dbReference type="eggNOG" id="KOG0710">
    <property type="taxonomic scope" value="Eukaryota"/>
</dbReference>
<feature type="region of interest" description="Disordered" evidence="3">
    <location>
        <begin position="101"/>
        <end position="190"/>
    </location>
</feature>
<evidence type="ECO:0000256" key="3">
    <source>
        <dbReference type="SAM" id="MobiDB-lite"/>
    </source>
</evidence>
<feature type="transmembrane region" description="Helical" evidence="4">
    <location>
        <begin position="318"/>
        <end position="335"/>
    </location>
</feature>
<dbReference type="InterPro" id="IPR002068">
    <property type="entry name" value="A-crystallin/Hsp20_dom"/>
</dbReference>
<feature type="compositionally biased region" description="Basic and acidic residues" evidence="3">
    <location>
        <begin position="160"/>
        <end position="180"/>
    </location>
</feature>
<evidence type="ECO:0000259" key="5">
    <source>
        <dbReference type="PROSITE" id="PS01031"/>
    </source>
</evidence>
<comment type="similarity">
    <text evidence="1 2">Belongs to the small heat shock protein (HSP20) family.</text>
</comment>
<evidence type="ECO:0000313" key="6">
    <source>
        <dbReference type="EMBL" id="EXB20728.1"/>
    </source>
</evidence>
<protein>
    <recommendedName>
        <fullName evidence="5">SHSP domain-containing protein</fullName>
    </recommendedName>
</protein>
<dbReference type="InterPro" id="IPR008978">
    <property type="entry name" value="HSP20-like_chaperone"/>
</dbReference>
<keyword evidence="4" id="KW-1133">Transmembrane helix</keyword>
<dbReference type="Pfam" id="PF00011">
    <property type="entry name" value="HSP20"/>
    <property type="match status" value="1"/>
</dbReference>
<evidence type="ECO:0000313" key="7">
    <source>
        <dbReference type="Proteomes" id="UP000030645"/>
    </source>
</evidence>
<evidence type="ECO:0000256" key="2">
    <source>
        <dbReference type="RuleBase" id="RU003616"/>
    </source>
</evidence>
<evidence type="ECO:0000256" key="4">
    <source>
        <dbReference type="SAM" id="Phobius"/>
    </source>
</evidence>
<dbReference type="KEGG" id="mnt:21391030"/>
<dbReference type="OrthoDB" id="1292861at2759"/>
<feature type="region of interest" description="Disordered" evidence="3">
    <location>
        <begin position="205"/>
        <end position="246"/>
    </location>
</feature>
<organism evidence="6 7">
    <name type="scientific">Morus notabilis</name>
    <dbReference type="NCBI Taxonomy" id="981085"/>
    <lineage>
        <taxon>Eukaryota</taxon>
        <taxon>Viridiplantae</taxon>
        <taxon>Streptophyta</taxon>
        <taxon>Embryophyta</taxon>
        <taxon>Tracheophyta</taxon>
        <taxon>Spermatophyta</taxon>
        <taxon>Magnoliopsida</taxon>
        <taxon>eudicotyledons</taxon>
        <taxon>Gunneridae</taxon>
        <taxon>Pentapetalae</taxon>
        <taxon>rosids</taxon>
        <taxon>fabids</taxon>
        <taxon>Rosales</taxon>
        <taxon>Moraceae</taxon>
        <taxon>Moreae</taxon>
        <taxon>Morus</taxon>
    </lineage>
</organism>
<dbReference type="SUPFAM" id="SSF49764">
    <property type="entry name" value="HSP20-like chaperones"/>
    <property type="match status" value="1"/>
</dbReference>
<feature type="domain" description="SHSP" evidence="5">
    <location>
        <begin position="8"/>
        <end position="113"/>
    </location>
</feature>
<dbReference type="AlphaFoldDB" id="W9QIA9"/>
<dbReference type="EMBL" id="KE343270">
    <property type="protein sequence ID" value="EXB20728.1"/>
    <property type="molecule type" value="Genomic_DNA"/>
</dbReference>
<gene>
    <name evidence="6" type="ORF">L484_007636</name>
</gene>
<name>W9QIA9_9ROSA</name>
<keyword evidence="7" id="KW-1185">Reference proteome</keyword>
<dbReference type="Proteomes" id="UP000030645">
    <property type="component" value="Unassembled WGS sequence"/>
</dbReference>
<dbReference type="CDD" id="cd06464">
    <property type="entry name" value="ACD_sHsps-like"/>
    <property type="match status" value="1"/>
</dbReference>
<reference evidence="7" key="1">
    <citation type="submission" date="2013-01" db="EMBL/GenBank/DDBJ databases">
        <title>Draft Genome Sequence of a Mulberry Tree, Morus notabilis C.K. Schneid.</title>
        <authorList>
            <person name="He N."/>
            <person name="Zhao S."/>
        </authorList>
    </citation>
    <scope>NUCLEOTIDE SEQUENCE</scope>
</reference>
<sequence>MANCPCKPVVVETEPSFAWTEDSNCHYLQIDIPGFEKYEVMVQYFTSGFIKVKGEKLVNENKTLRFEQNFKVPKSSDSHGIKAKFKGGILYITIPKHKVEEKKEPEPASIKEQGVVPKLDEPQEKKEPEPTAIKDKSSAPKYNAEEKIADIKDQGAVPKPEAEDKKKPELVSIKDQDVLPKKKAGEKKELEPACIKDQGIVHKHEAGEKKKLEPANVKDQDVVPKHKADEKKEHGLAGTKDHSVNGTTKMNIHKIRNEEVKKKEDNILGNGQQVYGSKKEEGKHRNAPMSFSEDTVRKWEGEPGYLSSAMEMLSQNKGVIATSVLAFSLGVFICLKIRARQKNAL</sequence>
<dbReference type="PROSITE" id="PS01031">
    <property type="entry name" value="SHSP"/>
    <property type="match status" value="1"/>
</dbReference>
<evidence type="ECO:0000256" key="1">
    <source>
        <dbReference type="PROSITE-ProRule" id="PRU00285"/>
    </source>
</evidence>
<keyword evidence="4" id="KW-0812">Transmembrane</keyword>